<dbReference type="OrthoDB" id="118105at2759"/>
<name>A0A0C2MSH5_THEKT</name>
<evidence type="ECO:0000313" key="2">
    <source>
        <dbReference type="Proteomes" id="UP000031668"/>
    </source>
</evidence>
<comment type="caution">
    <text evidence="1">The sequence shown here is derived from an EMBL/GenBank/DDBJ whole genome shotgun (WGS) entry which is preliminary data.</text>
</comment>
<dbReference type="AlphaFoldDB" id="A0A0C2MSH5"/>
<evidence type="ECO:0000313" key="1">
    <source>
        <dbReference type="EMBL" id="KII67170.1"/>
    </source>
</evidence>
<dbReference type="Proteomes" id="UP000031668">
    <property type="component" value="Unassembled WGS sequence"/>
</dbReference>
<proteinExistence type="predicted"/>
<dbReference type="EMBL" id="JWZT01003288">
    <property type="protein sequence ID" value="KII67170.1"/>
    <property type="molecule type" value="Genomic_DNA"/>
</dbReference>
<accession>A0A0C2MSH5</accession>
<sequence length="268" mass="30284">MPGFKTGSHVAGFSLLILDNPRNKEATFKLSVWHCELDSLFEVEEDSVHTTHPQSQLRIDPKHQARLSPSLQDVTQNDGYNSRIKFSVEQKSTGPQAPQTCTTRIDSFKLFFNEEFLEKIHPKPTNMSQALLQRRQYGNILFGRIGLMADAVSSCTYTFAPYNGKISSGGHFGSDLTFTSRIVLHLYNYLKCSVPVGSGYRPSTRTIMTNKKGLPNQKKNPLLPKGKTFAPHKINIISRAWLYKKIKNKKIGTFNEENTTEVIIIAEF</sequence>
<organism evidence="1 2">
    <name type="scientific">Thelohanellus kitauei</name>
    <name type="common">Myxosporean</name>
    <dbReference type="NCBI Taxonomy" id="669202"/>
    <lineage>
        <taxon>Eukaryota</taxon>
        <taxon>Metazoa</taxon>
        <taxon>Cnidaria</taxon>
        <taxon>Myxozoa</taxon>
        <taxon>Myxosporea</taxon>
        <taxon>Bivalvulida</taxon>
        <taxon>Platysporina</taxon>
        <taxon>Myxobolidae</taxon>
        <taxon>Thelohanellus</taxon>
    </lineage>
</organism>
<protein>
    <submittedName>
        <fullName evidence="1">Uncharacterized protein</fullName>
    </submittedName>
</protein>
<reference evidence="1 2" key="1">
    <citation type="journal article" date="2014" name="Genome Biol. Evol.">
        <title>The genome of the myxosporean Thelohanellus kitauei shows adaptations to nutrient acquisition within its fish host.</title>
        <authorList>
            <person name="Yang Y."/>
            <person name="Xiong J."/>
            <person name="Zhou Z."/>
            <person name="Huo F."/>
            <person name="Miao W."/>
            <person name="Ran C."/>
            <person name="Liu Y."/>
            <person name="Zhang J."/>
            <person name="Feng J."/>
            <person name="Wang M."/>
            <person name="Wang M."/>
            <person name="Wang L."/>
            <person name="Yao B."/>
        </authorList>
    </citation>
    <scope>NUCLEOTIDE SEQUENCE [LARGE SCALE GENOMIC DNA]</scope>
    <source>
        <strain evidence="1">Wuqing</strain>
    </source>
</reference>
<gene>
    <name evidence="1" type="ORF">RF11_11225</name>
</gene>
<keyword evidence="2" id="KW-1185">Reference proteome</keyword>